<dbReference type="Proteomes" id="UP000002630">
    <property type="component" value="Linkage Group LG09"/>
</dbReference>
<evidence type="ECO:0000256" key="1">
    <source>
        <dbReference type="ARBA" id="ARBA00001936"/>
    </source>
</evidence>
<dbReference type="InterPro" id="IPR002618">
    <property type="entry name" value="UDPGP_fam"/>
</dbReference>
<dbReference type="PANTHER" id="PTHR11952">
    <property type="entry name" value="UDP- GLUCOSE PYROPHOSPHORYLASE"/>
    <property type="match status" value="1"/>
</dbReference>
<dbReference type="STRING" id="2880.D8LCQ2"/>
<name>D8LCQ2_ECTSI</name>
<proteinExistence type="inferred from homology"/>
<gene>
    <name evidence="8" type="ORF">Esi_0011_0150</name>
</gene>
<dbReference type="InterPro" id="IPR029044">
    <property type="entry name" value="Nucleotide-diphossugar_trans"/>
</dbReference>
<comment type="cofactor">
    <cofactor evidence="1">
        <name>Mn(2+)</name>
        <dbReference type="ChEBI" id="CHEBI:29035"/>
    </cofactor>
</comment>
<evidence type="ECO:0000256" key="7">
    <source>
        <dbReference type="ARBA" id="ARBA00048259"/>
    </source>
</evidence>
<organism evidence="8 9">
    <name type="scientific">Ectocarpus siliculosus</name>
    <name type="common">Brown alga</name>
    <name type="synonym">Conferva siliculosa</name>
    <dbReference type="NCBI Taxonomy" id="2880"/>
    <lineage>
        <taxon>Eukaryota</taxon>
        <taxon>Sar</taxon>
        <taxon>Stramenopiles</taxon>
        <taxon>Ochrophyta</taxon>
        <taxon>PX clade</taxon>
        <taxon>Phaeophyceae</taxon>
        <taxon>Ectocarpales</taxon>
        <taxon>Ectocarpaceae</taxon>
        <taxon>Ectocarpus</taxon>
    </lineage>
</organism>
<comment type="cofactor">
    <cofactor evidence="2">
        <name>Mg(2+)</name>
        <dbReference type="ChEBI" id="CHEBI:18420"/>
    </cofactor>
</comment>
<dbReference type="Gene3D" id="2.160.10.30">
    <property type="match status" value="1"/>
</dbReference>
<keyword evidence="4" id="KW-0548">Nucleotidyltransferase</keyword>
<reference evidence="8 9" key="1">
    <citation type="journal article" date="2010" name="Nature">
        <title>The Ectocarpus genome and the independent evolution of multicellularity in brown algae.</title>
        <authorList>
            <person name="Cock J.M."/>
            <person name="Sterck L."/>
            <person name="Rouze P."/>
            <person name="Scornet D."/>
            <person name="Allen A.E."/>
            <person name="Amoutzias G."/>
            <person name="Anthouard V."/>
            <person name="Artiguenave F."/>
            <person name="Aury J.M."/>
            <person name="Badger J.H."/>
            <person name="Beszteri B."/>
            <person name="Billiau K."/>
            <person name="Bonnet E."/>
            <person name="Bothwell J.H."/>
            <person name="Bowler C."/>
            <person name="Boyen C."/>
            <person name="Brownlee C."/>
            <person name="Carrano C.J."/>
            <person name="Charrier B."/>
            <person name="Cho G.Y."/>
            <person name="Coelho S.M."/>
            <person name="Collen J."/>
            <person name="Corre E."/>
            <person name="Da Silva C."/>
            <person name="Delage L."/>
            <person name="Delaroque N."/>
            <person name="Dittami S.M."/>
            <person name="Doulbeau S."/>
            <person name="Elias M."/>
            <person name="Farnham G."/>
            <person name="Gachon C.M."/>
            <person name="Gschloessl B."/>
            <person name="Heesch S."/>
            <person name="Jabbari K."/>
            <person name="Jubin C."/>
            <person name="Kawai H."/>
            <person name="Kimura K."/>
            <person name="Kloareg B."/>
            <person name="Kupper F.C."/>
            <person name="Lang D."/>
            <person name="Le Bail A."/>
            <person name="Leblanc C."/>
            <person name="Lerouge P."/>
            <person name="Lohr M."/>
            <person name="Lopez P.J."/>
            <person name="Martens C."/>
            <person name="Maumus F."/>
            <person name="Michel G."/>
            <person name="Miranda-Saavedra D."/>
            <person name="Morales J."/>
            <person name="Moreau H."/>
            <person name="Motomura T."/>
            <person name="Nagasato C."/>
            <person name="Napoli C.A."/>
            <person name="Nelson D.R."/>
            <person name="Nyvall-Collen P."/>
            <person name="Peters A.F."/>
            <person name="Pommier C."/>
            <person name="Potin P."/>
            <person name="Poulain J."/>
            <person name="Quesneville H."/>
            <person name="Read B."/>
            <person name="Rensing S.A."/>
            <person name="Ritter A."/>
            <person name="Rousvoal S."/>
            <person name="Samanta M."/>
            <person name="Samson G."/>
            <person name="Schroeder D.C."/>
            <person name="Segurens B."/>
            <person name="Strittmatter M."/>
            <person name="Tonon T."/>
            <person name="Tregear J.W."/>
            <person name="Valentin K."/>
            <person name="von Dassow P."/>
            <person name="Yamagishi T."/>
            <person name="Van de Peer Y."/>
            <person name="Wincker P."/>
        </authorList>
    </citation>
    <scope>NUCLEOTIDE SEQUENCE [LARGE SCALE GENOMIC DNA]</scope>
    <source>
        <strain evidence="9">Ec32 / CCAP1310/4</strain>
    </source>
</reference>
<keyword evidence="3" id="KW-0808">Transferase</keyword>
<dbReference type="EMBL" id="FN649734">
    <property type="protein sequence ID" value="CBN79565.1"/>
    <property type="molecule type" value="Genomic_DNA"/>
</dbReference>
<evidence type="ECO:0000313" key="9">
    <source>
        <dbReference type="Proteomes" id="UP000002630"/>
    </source>
</evidence>
<sequence>MLEPAERARRLAGTAMASLLTAALFLSVMVDSFVVQTRANSQPRPDRMSSRSSLAAAAAATAARSCGDSNARARGGGQLRRVVEGVRGGELVDVLGDNAGVLSAEQRKMAATLVQLGQGHLFEGWPEAGTSDDSKRSLMDQSIGLDAKYPGGLATYVNKARQLLKEASEGLNPFEGFTPKLADGESLVFGTEEFDEMEAKGLEAAAKTAFVLVAGGLGERLGYDGIKLALPVEVSTRQRYLELYCKHILALQAKCRRLPGAPADLTLPLVIMTSDDTDAKTRELVEKEGRYGMAEGQIIIVMQDKVPALGDSSASLVLSDPFTLETKPHGHGDVHHLLLREGVAEKLKGGGFEWLFFFQDTNALVLNSLLPALGVSASKGYHMNSICVPRKAKEAAGAITALTKDDGTSLIINVEYNQLDPILRATVSPEGDVNDPNTGLSPFPGNTNNLVFMLEPYLKVLKGEDEGVVVEFVNPKYKAGSRTEFKKPTRLECMMQDFPKLMSKELGDAAKIGFTSFDKWLTFSPAKNDLESAAAAAADGVPPGTASSAESEFYAQAARRLQMAAGCEVGEPEDVEFAGVPLSMGPRVVLEPSFATSTADLRAKAGRGVKISSRSTIVLEGEDLHLEGLELDGALVIKAAPGARVSVRGLKVSNEGWVMVPLPEDLSQVSEEDRVRGYLIEKKATKLIEVTEPGDWLVGVEGDVSQVRFDVVE</sequence>
<evidence type="ECO:0000313" key="8">
    <source>
        <dbReference type="EMBL" id="CBN79565.1"/>
    </source>
</evidence>
<dbReference type="PANTHER" id="PTHR11952:SF9">
    <property type="entry name" value="UDP-SUGAR PYROPHOSPHORYLASE"/>
    <property type="match status" value="1"/>
</dbReference>
<dbReference type="InterPro" id="IPR039741">
    <property type="entry name" value="UDP-sugar_pyrophosphorylase"/>
</dbReference>
<dbReference type="EC" id="2.7.7.64" evidence="6"/>
<dbReference type="OMA" id="HMNSICI"/>
<evidence type="ECO:0000256" key="3">
    <source>
        <dbReference type="ARBA" id="ARBA00022679"/>
    </source>
</evidence>
<dbReference type="OrthoDB" id="532420at2759"/>
<dbReference type="EMBL" id="FN647789">
    <property type="protein sequence ID" value="CBN79565.1"/>
    <property type="molecule type" value="Genomic_DNA"/>
</dbReference>
<evidence type="ECO:0000256" key="5">
    <source>
        <dbReference type="ARBA" id="ARBA00038047"/>
    </source>
</evidence>
<dbReference type="GO" id="GO:0051748">
    <property type="term" value="F:UTP-monosaccharide-1-phosphate uridylyltransferase activity"/>
    <property type="evidence" value="ECO:0007669"/>
    <property type="project" value="UniProtKB-EC"/>
</dbReference>
<evidence type="ECO:0000256" key="4">
    <source>
        <dbReference type="ARBA" id="ARBA00022695"/>
    </source>
</evidence>
<dbReference type="Gene3D" id="3.90.550.10">
    <property type="entry name" value="Spore Coat Polysaccharide Biosynthesis Protein SpsA, Chain A"/>
    <property type="match status" value="1"/>
</dbReference>
<dbReference type="eggNOG" id="KOG2388">
    <property type="taxonomic scope" value="Eukaryota"/>
</dbReference>
<accession>D8LCQ2</accession>
<dbReference type="FunFam" id="2.160.10.30:FF:000001">
    <property type="entry name" value="UDP-sugar pyrophosphorylase"/>
    <property type="match status" value="1"/>
</dbReference>
<evidence type="ECO:0000256" key="2">
    <source>
        <dbReference type="ARBA" id="ARBA00001946"/>
    </source>
</evidence>
<protein>
    <recommendedName>
        <fullName evidence="6">UTP-monosaccharide-1-phosphate uridylyltransferase</fullName>
        <ecNumber evidence="6">2.7.7.64</ecNumber>
    </recommendedName>
</protein>
<dbReference type="FunCoup" id="D8LCQ2">
    <property type="interactions" value="14"/>
</dbReference>
<evidence type="ECO:0000256" key="6">
    <source>
        <dbReference type="ARBA" id="ARBA00039080"/>
    </source>
</evidence>
<dbReference type="AlphaFoldDB" id="D8LCQ2"/>
<dbReference type="GO" id="GO:0006048">
    <property type="term" value="P:UDP-N-acetylglucosamine biosynthetic process"/>
    <property type="evidence" value="ECO:0007669"/>
    <property type="project" value="TreeGrafter"/>
</dbReference>
<dbReference type="InParanoid" id="D8LCQ2"/>
<comment type="similarity">
    <text evidence="5">Belongs to the USP family.</text>
</comment>
<dbReference type="Pfam" id="PF01704">
    <property type="entry name" value="UDPGP"/>
    <property type="match status" value="1"/>
</dbReference>
<dbReference type="SUPFAM" id="SSF53448">
    <property type="entry name" value="Nucleotide-diphospho-sugar transferases"/>
    <property type="match status" value="1"/>
</dbReference>
<comment type="catalytic activity">
    <reaction evidence="7">
        <text>a monosaccharide 1-phosphate + UTP + H(+) = a UDP-monosaccharide + diphosphate</text>
        <dbReference type="Rhea" id="RHEA:13205"/>
        <dbReference type="ChEBI" id="CHEBI:15378"/>
        <dbReference type="ChEBI" id="CHEBI:33019"/>
        <dbReference type="ChEBI" id="CHEBI:46398"/>
        <dbReference type="ChEBI" id="CHEBI:140358"/>
        <dbReference type="ChEBI" id="CHEBI:140359"/>
        <dbReference type="EC" id="2.7.7.64"/>
    </reaction>
</comment>
<keyword evidence="9" id="KW-1185">Reference proteome</keyword>
<dbReference type="GO" id="GO:0003977">
    <property type="term" value="F:UDP-N-acetylglucosamine diphosphorylase activity"/>
    <property type="evidence" value="ECO:0007669"/>
    <property type="project" value="TreeGrafter"/>
</dbReference>